<evidence type="ECO:0000256" key="1">
    <source>
        <dbReference type="ARBA" id="ARBA00004141"/>
    </source>
</evidence>
<gene>
    <name evidence="10" type="ORF">Fot_23556</name>
</gene>
<evidence type="ECO:0000256" key="5">
    <source>
        <dbReference type="ARBA" id="ARBA00022989"/>
    </source>
</evidence>
<feature type="binding site" evidence="7">
    <location>
        <position position="31"/>
    </location>
    <ligand>
        <name>Ca(2+)</name>
        <dbReference type="ChEBI" id="CHEBI:29108"/>
    </ligand>
</feature>
<feature type="transmembrane region" description="Helical" evidence="9">
    <location>
        <begin position="32"/>
        <end position="51"/>
    </location>
</feature>
<protein>
    <submittedName>
        <fullName evidence="10">Alkaline phytoceramidase (APHC)</fullName>
    </submittedName>
</protein>
<proteinExistence type="inferred from homology"/>
<evidence type="ECO:0000256" key="2">
    <source>
        <dbReference type="ARBA" id="ARBA00009780"/>
    </source>
</evidence>
<dbReference type="AlphaFoldDB" id="A0ABD1V0V3"/>
<keyword evidence="7" id="KW-0106">Calcium</keyword>
<feature type="binding site" evidence="8">
    <location>
        <position position="79"/>
    </location>
    <ligand>
        <name>Zn(2+)</name>
        <dbReference type="ChEBI" id="CHEBI:29105"/>
        <note>catalytic</note>
    </ligand>
</feature>
<evidence type="ECO:0000256" key="9">
    <source>
        <dbReference type="SAM" id="Phobius"/>
    </source>
</evidence>
<evidence type="ECO:0000256" key="7">
    <source>
        <dbReference type="PIRSR" id="PIRSR608901-1"/>
    </source>
</evidence>
<feature type="transmembrane region" description="Helical" evidence="9">
    <location>
        <begin position="173"/>
        <end position="200"/>
    </location>
</feature>
<organism evidence="10 11">
    <name type="scientific">Forsythia ovata</name>
    <dbReference type="NCBI Taxonomy" id="205694"/>
    <lineage>
        <taxon>Eukaryota</taxon>
        <taxon>Viridiplantae</taxon>
        <taxon>Streptophyta</taxon>
        <taxon>Embryophyta</taxon>
        <taxon>Tracheophyta</taxon>
        <taxon>Spermatophyta</taxon>
        <taxon>Magnoliopsida</taxon>
        <taxon>eudicotyledons</taxon>
        <taxon>Gunneridae</taxon>
        <taxon>Pentapetalae</taxon>
        <taxon>asterids</taxon>
        <taxon>lamiids</taxon>
        <taxon>Lamiales</taxon>
        <taxon>Oleaceae</taxon>
        <taxon>Forsythieae</taxon>
        <taxon>Forsythia</taxon>
    </lineage>
</organism>
<comment type="similarity">
    <text evidence="2">Belongs to the alkaline ceramidase family.</text>
</comment>
<keyword evidence="4" id="KW-0378">Hydrolase</keyword>
<evidence type="ECO:0000256" key="3">
    <source>
        <dbReference type="ARBA" id="ARBA00022692"/>
    </source>
</evidence>
<evidence type="ECO:0000256" key="8">
    <source>
        <dbReference type="PIRSR" id="PIRSR608901-2"/>
    </source>
</evidence>
<dbReference type="GO" id="GO:0006665">
    <property type="term" value="P:sphingolipid metabolic process"/>
    <property type="evidence" value="ECO:0007669"/>
    <property type="project" value="UniProtKB-ARBA"/>
</dbReference>
<feature type="binding site" evidence="7">
    <location>
        <position position="22"/>
    </location>
    <ligand>
        <name>Ca(2+)</name>
        <dbReference type="ChEBI" id="CHEBI:29108"/>
    </ligand>
</feature>
<feature type="transmembrane region" description="Helical" evidence="9">
    <location>
        <begin position="63"/>
        <end position="82"/>
    </location>
</feature>
<evidence type="ECO:0000256" key="4">
    <source>
        <dbReference type="ARBA" id="ARBA00022801"/>
    </source>
</evidence>
<feature type="binding site" evidence="8">
    <location>
        <position position="205"/>
    </location>
    <ligand>
        <name>Zn(2+)</name>
        <dbReference type="ChEBI" id="CHEBI:29105"/>
        <note>catalytic</note>
    </ligand>
</feature>
<name>A0ABD1V0V3_9LAMI</name>
<feature type="transmembrane region" description="Helical" evidence="9">
    <location>
        <begin position="206"/>
        <end position="226"/>
    </location>
</feature>
<dbReference type="InterPro" id="IPR044219">
    <property type="entry name" value="ACER_plant"/>
</dbReference>
<sequence length="292" mass="34045">MEDGISSFWGPVTSTHEWCEPNYVHSSYIAEFFNTISNVPCTILALIGLVNSLRQRFEKRFSVFHLSNMILAIGSMLYHATLQRLQQQGDETPMVWEMLLYIYILYSPDWHYRSTMPTFLFLYGTVFAIAHSQLRFDIGFKVHYALLCLLCIPRMYKYYIHTEDKSAKRLAKLYVATLLFGSLCWLIDSLFCKSISHWYFNPHGHALWHVLMGFNSYFANAFLMYCHAQQREWDPKIKHFLGFFPYVKKLKTKGPVELSAQQNGASQVLVFCFLANGSGHDSFIFSFEECVM</sequence>
<keyword evidence="7" id="KW-0479">Metal-binding</keyword>
<evidence type="ECO:0000256" key="6">
    <source>
        <dbReference type="ARBA" id="ARBA00023136"/>
    </source>
</evidence>
<keyword evidence="3 9" id="KW-0812">Transmembrane</keyword>
<dbReference type="PANTHER" id="PTHR46852:SF1">
    <property type="entry name" value="ALKALINE PHYTOCERAMIDASE FAMILY PROTEIN, EXPRESSED"/>
    <property type="match status" value="1"/>
</dbReference>
<evidence type="ECO:0000313" key="10">
    <source>
        <dbReference type="EMBL" id="KAL2530955.1"/>
    </source>
</evidence>
<comment type="caution">
    <text evidence="10">The sequence shown here is derived from an EMBL/GenBank/DDBJ whole genome shotgun (WGS) entry which is preliminary data.</text>
</comment>
<feature type="binding site" evidence="8">
    <location>
        <position position="209"/>
    </location>
    <ligand>
        <name>Zn(2+)</name>
        <dbReference type="ChEBI" id="CHEBI:29105"/>
        <note>catalytic</note>
    </ligand>
</feature>
<dbReference type="Pfam" id="PF05875">
    <property type="entry name" value="Ceramidase"/>
    <property type="match status" value="1"/>
</dbReference>
<comment type="cofactor">
    <cofactor evidence="8">
        <name>Zn(2+)</name>
        <dbReference type="ChEBI" id="CHEBI:29105"/>
    </cofactor>
</comment>
<reference evidence="11" key="1">
    <citation type="submission" date="2024-07" db="EMBL/GenBank/DDBJ databases">
        <title>Two chromosome-level genome assemblies of Korean endemic species Abeliophyllum distichum and Forsythia ovata (Oleaceae).</title>
        <authorList>
            <person name="Jang H."/>
        </authorList>
    </citation>
    <scope>NUCLEOTIDE SEQUENCE [LARGE SCALE GENOMIC DNA]</scope>
</reference>
<feature type="transmembrane region" description="Helical" evidence="9">
    <location>
        <begin position="119"/>
        <end position="136"/>
    </location>
</feature>
<feature type="binding site" evidence="7">
    <location>
        <position position="18"/>
    </location>
    <ligand>
        <name>Ca(2+)</name>
        <dbReference type="ChEBI" id="CHEBI:29108"/>
    </ligand>
</feature>
<evidence type="ECO:0000313" key="11">
    <source>
        <dbReference type="Proteomes" id="UP001604277"/>
    </source>
</evidence>
<dbReference type="GO" id="GO:0016020">
    <property type="term" value="C:membrane"/>
    <property type="evidence" value="ECO:0007669"/>
    <property type="project" value="UniProtKB-SubCell"/>
</dbReference>
<keyword evidence="11" id="KW-1185">Reference proteome</keyword>
<accession>A0ABD1V0V3</accession>
<comment type="subcellular location">
    <subcellularLocation>
        <location evidence="1">Membrane</location>
        <topology evidence="1">Multi-pass membrane protein</topology>
    </subcellularLocation>
</comment>
<keyword evidence="8" id="KW-0862">Zinc</keyword>
<keyword evidence="5 9" id="KW-1133">Transmembrane helix</keyword>
<dbReference type="PANTHER" id="PTHR46852">
    <property type="entry name" value="ALKALINE CERAMIDASE"/>
    <property type="match status" value="1"/>
</dbReference>
<feature type="binding site" evidence="7">
    <location>
        <position position="20"/>
    </location>
    <ligand>
        <name>Ca(2+)</name>
        <dbReference type="ChEBI" id="CHEBI:29108"/>
    </ligand>
</feature>
<keyword evidence="6 9" id="KW-0472">Membrane</keyword>
<dbReference type="InterPro" id="IPR008901">
    <property type="entry name" value="ACER"/>
</dbReference>
<dbReference type="GO" id="GO:0016787">
    <property type="term" value="F:hydrolase activity"/>
    <property type="evidence" value="ECO:0007669"/>
    <property type="project" value="UniProtKB-KW"/>
</dbReference>
<dbReference type="Proteomes" id="UP001604277">
    <property type="component" value="Unassembled WGS sequence"/>
</dbReference>
<dbReference type="EMBL" id="JBFOLJ010000006">
    <property type="protein sequence ID" value="KAL2530955.1"/>
    <property type="molecule type" value="Genomic_DNA"/>
</dbReference>